<dbReference type="Gene3D" id="3.40.50.880">
    <property type="match status" value="1"/>
</dbReference>
<dbReference type="GO" id="GO:0003700">
    <property type="term" value="F:DNA-binding transcription factor activity"/>
    <property type="evidence" value="ECO:0007669"/>
    <property type="project" value="InterPro"/>
</dbReference>
<dbReference type="PANTHER" id="PTHR43130:SF3">
    <property type="entry name" value="HTH-TYPE TRANSCRIPTIONAL REGULATOR RV1931C"/>
    <property type="match status" value="1"/>
</dbReference>
<dbReference type="KEGG" id="acd:AOLE_01335"/>
<gene>
    <name evidence="5" type="ordered locus">AOLE_01335</name>
</gene>
<dbReference type="InterPro" id="IPR002818">
    <property type="entry name" value="DJ-1/PfpI"/>
</dbReference>
<keyword evidence="2" id="KW-0238">DNA-binding</keyword>
<dbReference type="PROSITE" id="PS00041">
    <property type="entry name" value="HTH_ARAC_FAMILY_1"/>
    <property type="match status" value="1"/>
</dbReference>
<dbReference type="SUPFAM" id="SSF52317">
    <property type="entry name" value="Class I glutamine amidotransferase-like"/>
    <property type="match status" value="1"/>
</dbReference>
<dbReference type="PANTHER" id="PTHR43130">
    <property type="entry name" value="ARAC-FAMILY TRANSCRIPTIONAL REGULATOR"/>
    <property type="match status" value="1"/>
</dbReference>
<dbReference type="InterPro" id="IPR018060">
    <property type="entry name" value="HTH_AraC"/>
</dbReference>
<proteinExistence type="predicted"/>
<protein>
    <submittedName>
        <fullName evidence="5">EsvA</fullName>
    </submittedName>
</protein>
<evidence type="ECO:0000313" key="6">
    <source>
        <dbReference type="Proteomes" id="UP000000392"/>
    </source>
</evidence>
<feature type="domain" description="HTH araC/xylS-type" evidence="4">
    <location>
        <begin position="210"/>
        <end position="308"/>
    </location>
</feature>
<dbReference type="Proteomes" id="UP000000392">
    <property type="component" value="Chromosome"/>
</dbReference>
<dbReference type="InterPro" id="IPR029062">
    <property type="entry name" value="Class_I_gatase-like"/>
</dbReference>
<dbReference type="Gene3D" id="1.10.10.60">
    <property type="entry name" value="Homeodomain-like"/>
    <property type="match status" value="1"/>
</dbReference>
<organism evidence="5 6">
    <name type="scientific">Acinetobacter oleivorans (strain JCM 16667 / KCTC 23045 / DR1)</name>
    <dbReference type="NCBI Taxonomy" id="436717"/>
    <lineage>
        <taxon>Bacteria</taxon>
        <taxon>Pseudomonadati</taxon>
        <taxon>Pseudomonadota</taxon>
        <taxon>Gammaproteobacteria</taxon>
        <taxon>Moraxellales</taxon>
        <taxon>Moraxellaceae</taxon>
        <taxon>Acinetobacter</taxon>
    </lineage>
</organism>
<accession>A0AAN0P5G5</accession>
<dbReference type="SMART" id="SM00342">
    <property type="entry name" value="HTH_ARAC"/>
    <property type="match status" value="1"/>
</dbReference>
<evidence type="ECO:0000256" key="3">
    <source>
        <dbReference type="ARBA" id="ARBA00023163"/>
    </source>
</evidence>
<evidence type="ECO:0000259" key="4">
    <source>
        <dbReference type="PROSITE" id="PS01124"/>
    </source>
</evidence>
<dbReference type="GO" id="GO:0043565">
    <property type="term" value="F:sequence-specific DNA binding"/>
    <property type="evidence" value="ECO:0007669"/>
    <property type="project" value="InterPro"/>
</dbReference>
<dbReference type="Pfam" id="PF01965">
    <property type="entry name" value="DJ-1_PfpI"/>
    <property type="match status" value="1"/>
</dbReference>
<keyword evidence="3" id="KW-0804">Transcription</keyword>
<dbReference type="InterPro" id="IPR018062">
    <property type="entry name" value="HTH_AraC-typ_CS"/>
</dbReference>
<dbReference type="RefSeq" id="WP_013196676.1">
    <property type="nucleotide sequence ID" value="NC_014259.1"/>
</dbReference>
<evidence type="ECO:0000256" key="2">
    <source>
        <dbReference type="ARBA" id="ARBA00023125"/>
    </source>
</evidence>
<dbReference type="SUPFAM" id="SSF46689">
    <property type="entry name" value="Homeodomain-like"/>
    <property type="match status" value="2"/>
</dbReference>
<name>A0AAN0P5G5_ACISD</name>
<reference evidence="5 6" key="1">
    <citation type="journal article" date="2010" name="J. Bacteriol.">
        <title>Complete genome sequence of the diesel-degrading Acinetobacter sp. strain DR1.</title>
        <authorList>
            <person name="Jung J."/>
            <person name="Baek J.H."/>
            <person name="Park W."/>
        </authorList>
    </citation>
    <scope>NUCLEOTIDE SEQUENCE [LARGE SCALE GENOMIC DNA]</scope>
    <source>
        <strain evidence="6">JCM 16667 / KCTC 23045 / DR1</strain>
    </source>
</reference>
<dbReference type="CDD" id="cd03137">
    <property type="entry name" value="GATase1_AraC_1"/>
    <property type="match status" value="1"/>
</dbReference>
<dbReference type="AlphaFoldDB" id="A0AAN0P5G5"/>
<keyword evidence="1" id="KW-0805">Transcription regulation</keyword>
<dbReference type="InterPro" id="IPR009057">
    <property type="entry name" value="Homeodomain-like_sf"/>
</dbReference>
<evidence type="ECO:0000313" key="5">
    <source>
        <dbReference type="EMBL" id="ADI89170.1"/>
    </source>
</evidence>
<dbReference type="EMBL" id="CP002080">
    <property type="protein sequence ID" value="ADI89170.1"/>
    <property type="molecule type" value="Genomic_DNA"/>
</dbReference>
<dbReference type="InterPro" id="IPR052158">
    <property type="entry name" value="INH-QAR"/>
</dbReference>
<evidence type="ECO:0000256" key="1">
    <source>
        <dbReference type="ARBA" id="ARBA00023015"/>
    </source>
</evidence>
<dbReference type="GeneID" id="9380663"/>
<dbReference type="Pfam" id="PF12833">
    <property type="entry name" value="HTH_18"/>
    <property type="match status" value="1"/>
</dbReference>
<dbReference type="PROSITE" id="PS01124">
    <property type="entry name" value="HTH_ARAC_FAMILY_2"/>
    <property type="match status" value="1"/>
</dbReference>
<sequence>MHTIAILALHDFIPFDLGIPCEAFGFVRLLNGEAGYCVKVCGEAEHVNTGAFTLHAHFGLDHLIDADTIIIPGIKDPKKTLNPKILTAILKAWKKGARIASICSGAFVLAETGLLDGYRATTHWVLAEELALRYPKIKVDPNVLFIDEGRLITSAGASSGLDMCLHLVRRDYGQTVAAHAAKLAVAPLNREGGQAQFIQHELPETRDSLAPVLEWVRAHLNEEIDIKLLAYKANMSPRTFARRFRDQIGTTPLQWLLTMRIQRAQELLETSSQSIEDISLSCGFNSPVTFRTRFRNCVGLSPSTYRARFISHSLL</sequence>